<dbReference type="AlphaFoldDB" id="A0A1D2NED2"/>
<dbReference type="STRING" id="48709.A0A1D2NED2"/>
<dbReference type="GO" id="GO:0016616">
    <property type="term" value="F:oxidoreductase activity, acting on the CH-OH group of donors, NAD or NADP as acceptor"/>
    <property type="evidence" value="ECO:0007669"/>
    <property type="project" value="InterPro"/>
</dbReference>
<keyword evidence="2" id="KW-1133">Transmembrane helix</keyword>
<evidence type="ECO:0000313" key="5">
    <source>
        <dbReference type="Proteomes" id="UP000094527"/>
    </source>
</evidence>
<evidence type="ECO:0000256" key="1">
    <source>
        <dbReference type="ARBA" id="ARBA00023002"/>
    </source>
</evidence>
<dbReference type="PANTHER" id="PTHR10366">
    <property type="entry name" value="NAD DEPENDENT EPIMERASE/DEHYDRATASE"/>
    <property type="match status" value="1"/>
</dbReference>
<feature type="transmembrane region" description="Helical" evidence="2">
    <location>
        <begin position="312"/>
        <end position="330"/>
    </location>
</feature>
<gene>
    <name evidence="4" type="ORF">Ocin01_03040</name>
</gene>
<dbReference type="GO" id="GO:0016853">
    <property type="term" value="F:isomerase activity"/>
    <property type="evidence" value="ECO:0007669"/>
    <property type="project" value="UniProtKB-KW"/>
</dbReference>
<keyword evidence="2" id="KW-0812">Transmembrane</keyword>
<keyword evidence="1 2" id="KW-0560">Oxidoreductase</keyword>
<comment type="similarity">
    <text evidence="2">Belongs to the 3-beta-HSD family.</text>
</comment>
<dbReference type="PANTHER" id="PTHR10366:SF853">
    <property type="entry name" value="GH25466P"/>
    <property type="match status" value="1"/>
</dbReference>
<evidence type="ECO:0000313" key="4">
    <source>
        <dbReference type="EMBL" id="ODN03628.1"/>
    </source>
</evidence>
<dbReference type="EMBL" id="LJIJ01000067">
    <property type="protein sequence ID" value="ODN03628.1"/>
    <property type="molecule type" value="Genomic_DNA"/>
</dbReference>
<comment type="caution">
    <text evidence="4">The sequence shown here is derived from an EMBL/GenBank/DDBJ whole genome shotgun (WGS) entry which is preliminary data.</text>
</comment>
<keyword evidence="2" id="KW-0472">Membrane</keyword>
<evidence type="ECO:0000256" key="2">
    <source>
        <dbReference type="RuleBase" id="RU004475"/>
    </source>
</evidence>
<keyword evidence="4" id="KW-0413">Isomerase</keyword>
<accession>A0A1D2NED2</accession>
<feature type="domain" description="3-beta hydroxysteroid dehydrogenase/isomerase" evidence="3">
    <location>
        <begin position="24"/>
        <end position="308"/>
    </location>
</feature>
<evidence type="ECO:0000259" key="3">
    <source>
        <dbReference type="Pfam" id="PF01073"/>
    </source>
</evidence>
<dbReference type="Gene3D" id="3.40.50.720">
    <property type="entry name" value="NAD(P)-binding Rossmann-like Domain"/>
    <property type="match status" value="1"/>
</dbReference>
<protein>
    <submittedName>
        <fullName evidence="4">3 beta-hydroxysteroid dehydrogenase/Delta 5--&gt;4-isomerase type 1</fullName>
    </submittedName>
</protein>
<sequence>MSLSPALAPKIHQRVSLGPDEVVLITGGSGFLGQHIIKLLNERTDGVREIRVVDIKPFVRRLADYEETIPLKHYNADIAIEDQLDEPFNGATCIIHCAAVVDVRHCVDRDRMRSVNIIGTTNVVFKARQWDVPKLILTSTTDAVIQHDSEFNDVQEEQTQLPLKEKKFLMGYYAFTKAQAEALVICSRNQKMHNGKRIKTAILRPTVLYGEEDPYYVPQALRVAKMSFGFLPQPMVMSKDPTVQSTYVGNAAWAHILAAMKLNQEVRSEETVEDWQELDGQSVYINDDTRPGTFYDFMKPFLALKGYSTLQLPIPFFLMMLWIVTFSYMIQILPGSWRNWLNNKPFLPTPNSFRLVHKSHTFNRVKATDILEYSPIYSEDKALELSSSYYQNCAL</sequence>
<dbReference type="InterPro" id="IPR036291">
    <property type="entry name" value="NAD(P)-bd_dom_sf"/>
</dbReference>
<dbReference type="SUPFAM" id="SSF51735">
    <property type="entry name" value="NAD(P)-binding Rossmann-fold domains"/>
    <property type="match status" value="1"/>
</dbReference>
<dbReference type="InterPro" id="IPR050425">
    <property type="entry name" value="NAD(P)_dehydrat-like"/>
</dbReference>
<reference evidence="4 5" key="1">
    <citation type="journal article" date="2016" name="Genome Biol. Evol.">
        <title>Gene Family Evolution Reflects Adaptation to Soil Environmental Stressors in the Genome of the Collembolan Orchesella cincta.</title>
        <authorList>
            <person name="Faddeeva-Vakhrusheva A."/>
            <person name="Derks M.F."/>
            <person name="Anvar S.Y."/>
            <person name="Agamennone V."/>
            <person name="Suring W."/>
            <person name="Smit S."/>
            <person name="van Straalen N.M."/>
            <person name="Roelofs D."/>
        </authorList>
    </citation>
    <scope>NUCLEOTIDE SEQUENCE [LARGE SCALE GENOMIC DNA]</scope>
    <source>
        <tissue evidence="4">Mixed pool</tissue>
    </source>
</reference>
<dbReference type="OrthoDB" id="2735536at2759"/>
<organism evidence="4 5">
    <name type="scientific">Orchesella cincta</name>
    <name type="common">Springtail</name>
    <name type="synonym">Podura cincta</name>
    <dbReference type="NCBI Taxonomy" id="48709"/>
    <lineage>
        <taxon>Eukaryota</taxon>
        <taxon>Metazoa</taxon>
        <taxon>Ecdysozoa</taxon>
        <taxon>Arthropoda</taxon>
        <taxon>Hexapoda</taxon>
        <taxon>Collembola</taxon>
        <taxon>Entomobryomorpha</taxon>
        <taxon>Entomobryoidea</taxon>
        <taxon>Orchesellidae</taxon>
        <taxon>Orchesellinae</taxon>
        <taxon>Orchesella</taxon>
    </lineage>
</organism>
<proteinExistence type="inferred from homology"/>
<keyword evidence="5" id="KW-1185">Reference proteome</keyword>
<dbReference type="GO" id="GO:0006694">
    <property type="term" value="P:steroid biosynthetic process"/>
    <property type="evidence" value="ECO:0007669"/>
    <property type="project" value="InterPro"/>
</dbReference>
<dbReference type="FunFam" id="3.40.50.720:FF:000495">
    <property type="entry name" value="3 hydroxysteroid dehydrogenase, putative"/>
    <property type="match status" value="1"/>
</dbReference>
<dbReference type="Proteomes" id="UP000094527">
    <property type="component" value="Unassembled WGS sequence"/>
</dbReference>
<name>A0A1D2NED2_ORCCI</name>
<dbReference type="InterPro" id="IPR002225">
    <property type="entry name" value="3Beta_OHSteriod_DH/Estase"/>
</dbReference>
<dbReference type="Pfam" id="PF01073">
    <property type="entry name" value="3Beta_HSD"/>
    <property type="match status" value="1"/>
</dbReference>
<dbReference type="OMA" id="LTYGECD"/>